<name>A0ABQ4WN54_9ASTR</name>
<sequence length="145" mass="15930">MQSTEGASLKTTPSVGKKNVSTSGNGTFSLSNSFVALNDENLIIEELLDGKCVLVDDNGKPLEKVEYSGDNGSEDEVEYVHDEMASYLTSKSSGVGYGTKSLLEQWRKTYVNDDYDPYDDDMYEGEEISDNIQSICDNLDIEVLG</sequence>
<evidence type="ECO:0000256" key="1">
    <source>
        <dbReference type="SAM" id="MobiDB-lite"/>
    </source>
</evidence>
<reference evidence="2" key="1">
    <citation type="journal article" date="2022" name="Int. J. Mol. Sci.">
        <title>Draft Genome of Tanacetum Coccineum: Genomic Comparison of Closely Related Tanacetum-Family Plants.</title>
        <authorList>
            <person name="Yamashiro T."/>
            <person name="Shiraishi A."/>
            <person name="Nakayama K."/>
            <person name="Satake H."/>
        </authorList>
    </citation>
    <scope>NUCLEOTIDE SEQUENCE</scope>
</reference>
<accession>A0ABQ4WN54</accession>
<dbReference type="EMBL" id="BQNB010008789">
    <property type="protein sequence ID" value="GJS54321.1"/>
    <property type="molecule type" value="Genomic_DNA"/>
</dbReference>
<dbReference type="Proteomes" id="UP001151760">
    <property type="component" value="Unassembled WGS sequence"/>
</dbReference>
<protein>
    <submittedName>
        <fullName evidence="2">Uncharacterized protein</fullName>
    </submittedName>
</protein>
<proteinExistence type="predicted"/>
<evidence type="ECO:0000313" key="3">
    <source>
        <dbReference type="Proteomes" id="UP001151760"/>
    </source>
</evidence>
<keyword evidence="3" id="KW-1185">Reference proteome</keyword>
<comment type="caution">
    <text evidence="2">The sequence shown here is derived from an EMBL/GenBank/DDBJ whole genome shotgun (WGS) entry which is preliminary data.</text>
</comment>
<gene>
    <name evidence="2" type="ORF">Tco_0627683</name>
</gene>
<reference evidence="2" key="2">
    <citation type="submission" date="2022-01" db="EMBL/GenBank/DDBJ databases">
        <authorList>
            <person name="Yamashiro T."/>
            <person name="Shiraishi A."/>
            <person name="Satake H."/>
            <person name="Nakayama K."/>
        </authorList>
    </citation>
    <scope>NUCLEOTIDE SEQUENCE</scope>
</reference>
<evidence type="ECO:0000313" key="2">
    <source>
        <dbReference type="EMBL" id="GJS54321.1"/>
    </source>
</evidence>
<feature type="region of interest" description="Disordered" evidence="1">
    <location>
        <begin position="1"/>
        <end position="25"/>
    </location>
</feature>
<organism evidence="2 3">
    <name type="scientific">Tanacetum coccineum</name>
    <dbReference type="NCBI Taxonomy" id="301880"/>
    <lineage>
        <taxon>Eukaryota</taxon>
        <taxon>Viridiplantae</taxon>
        <taxon>Streptophyta</taxon>
        <taxon>Embryophyta</taxon>
        <taxon>Tracheophyta</taxon>
        <taxon>Spermatophyta</taxon>
        <taxon>Magnoliopsida</taxon>
        <taxon>eudicotyledons</taxon>
        <taxon>Gunneridae</taxon>
        <taxon>Pentapetalae</taxon>
        <taxon>asterids</taxon>
        <taxon>campanulids</taxon>
        <taxon>Asterales</taxon>
        <taxon>Asteraceae</taxon>
        <taxon>Asteroideae</taxon>
        <taxon>Anthemideae</taxon>
        <taxon>Anthemidinae</taxon>
        <taxon>Tanacetum</taxon>
    </lineage>
</organism>